<evidence type="ECO:0000313" key="1">
    <source>
        <dbReference type="EMBL" id="KYG75836.1"/>
    </source>
</evidence>
<name>A0A150XAX2_9BACT</name>
<dbReference type="AlphaFoldDB" id="A0A150XAX2"/>
<comment type="caution">
    <text evidence="1">The sequence shown here is derived from an EMBL/GenBank/DDBJ whole genome shotgun (WGS) entry which is preliminary data.</text>
</comment>
<evidence type="ECO:0000313" key="2">
    <source>
        <dbReference type="Proteomes" id="UP000075606"/>
    </source>
</evidence>
<dbReference type="OrthoDB" id="1159788at2"/>
<gene>
    <name evidence="1" type="ORF">AWW68_08380</name>
</gene>
<dbReference type="STRING" id="333140.AWW68_08380"/>
<accession>A0A150XAX2</accession>
<sequence>MKVQTKKLFIEGVLIVFSVLFALFLSQVAENQKTRKEKEKALEYIHQELSDNKDILTSWIYYHGKARERLRKMVSDPNDSVRSELKASGRIDFEIITDGNNLIDVLLTKTAWEAAKSTNIASEIEFEQVQQLTRIYSLQDILMENITGKFLDIYMDRDTHKIENLETTLIQLNLIINEMVGQEETLHTMISEFQKKYK</sequence>
<dbReference type="RefSeq" id="WP_068219816.1">
    <property type="nucleotide sequence ID" value="NZ_CP139724.1"/>
</dbReference>
<keyword evidence="2" id="KW-1185">Reference proteome</keyword>
<reference evidence="1 2" key="1">
    <citation type="submission" date="2016-01" db="EMBL/GenBank/DDBJ databases">
        <title>Genome sequencing of Roseivirga spongicola UST030701-084.</title>
        <authorList>
            <person name="Selvaratnam C."/>
            <person name="Thevarajoo S."/>
            <person name="Goh K.M."/>
            <person name="Ee R."/>
            <person name="Chan K.-G."/>
            <person name="Chong C.S."/>
        </authorList>
    </citation>
    <scope>NUCLEOTIDE SEQUENCE [LARGE SCALE GENOMIC DNA]</scope>
    <source>
        <strain evidence="1 2">UST030701-084</strain>
    </source>
</reference>
<organism evidence="1 2">
    <name type="scientific">Roseivirga spongicola</name>
    <dbReference type="NCBI Taxonomy" id="333140"/>
    <lineage>
        <taxon>Bacteria</taxon>
        <taxon>Pseudomonadati</taxon>
        <taxon>Bacteroidota</taxon>
        <taxon>Cytophagia</taxon>
        <taxon>Cytophagales</taxon>
        <taxon>Roseivirgaceae</taxon>
        <taxon>Roseivirga</taxon>
    </lineage>
</organism>
<dbReference type="Proteomes" id="UP000075606">
    <property type="component" value="Unassembled WGS sequence"/>
</dbReference>
<proteinExistence type="predicted"/>
<protein>
    <submittedName>
        <fullName evidence="1">Uncharacterized protein</fullName>
    </submittedName>
</protein>
<dbReference type="EMBL" id="LRPC01000012">
    <property type="protein sequence ID" value="KYG75836.1"/>
    <property type="molecule type" value="Genomic_DNA"/>
</dbReference>